<dbReference type="InterPro" id="IPR036259">
    <property type="entry name" value="MFS_trans_sf"/>
</dbReference>
<accession>A0A4Q9H717</accession>
<dbReference type="PANTHER" id="PTHR42910">
    <property type="entry name" value="TRANSPORTER SCO4007-RELATED"/>
    <property type="match status" value="1"/>
</dbReference>
<dbReference type="EMBL" id="SIXF01000039">
    <property type="protein sequence ID" value="TBO39590.1"/>
    <property type="molecule type" value="Genomic_DNA"/>
</dbReference>
<dbReference type="Pfam" id="PF07690">
    <property type="entry name" value="MFS_1"/>
    <property type="match status" value="1"/>
</dbReference>
<feature type="transmembrane region" description="Helical" evidence="4">
    <location>
        <begin position="338"/>
        <end position="362"/>
    </location>
</feature>
<keyword evidence="3 4" id="KW-0472">Membrane</keyword>
<reference evidence="6 7" key="1">
    <citation type="submission" date="2019-02" db="EMBL/GenBank/DDBJ databases">
        <title>Pedobacter kyonggii whole genome sequence analysis.</title>
        <authorList>
            <person name="Dahal R.H."/>
        </authorList>
    </citation>
    <scope>NUCLEOTIDE SEQUENCE [LARGE SCALE GENOMIC DNA]</scope>
    <source>
        <strain evidence="6 7">K-4-11-1</strain>
    </source>
</reference>
<dbReference type="PROSITE" id="PS50850">
    <property type="entry name" value="MFS"/>
    <property type="match status" value="1"/>
</dbReference>
<feature type="transmembrane region" description="Helical" evidence="4">
    <location>
        <begin position="248"/>
        <end position="266"/>
    </location>
</feature>
<evidence type="ECO:0000313" key="6">
    <source>
        <dbReference type="EMBL" id="TBO39590.1"/>
    </source>
</evidence>
<evidence type="ECO:0000313" key="7">
    <source>
        <dbReference type="Proteomes" id="UP000291819"/>
    </source>
</evidence>
<dbReference type="AlphaFoldDB" id="A0A4Q9H717"/>
<protein>
    <submittedName>
        <fullName evidence="6">MFS transporter</fullName>
    </submittedName>
</protein>
<dbReference type="CDD" id="cd17324">
    <property type="entry name" value="MFS_NepI_like"/>
    <property type="match status" value="1"/>
</dbReference>
<feature type="transmembrane region" description="Helical" evidence="4">
    <location>
        <begin position="77"/>
        <end position="94"/>
    </location>
</feature>
<comment type="caution">
    <text evidence="6">The sequence shown here is derived from an EMBL/GenBank/DDBJ whole genome shotgun (WGS) entry which is preliminary data.</text>
</comment>
<keyword evidence="7" id="KW-1185">Reference proteome</keyword>
<evidence type="ECO:0000256" key="1">
    <source>
        <dbReference type="ARBA" id="ARBA00022692"/>
    </source>
</evidence>
<keyword evidence="1 4" id="KW-0812">Transmembrane</keyword>
<dbReference type="GO" id="GO:0022857">
    <property type="term" value="F:transmembrane transporter activity"/>
    <property type="evidence" value="ECO:0007669"/>
    <property type="project" value="InterPro"/>
</dbReference>
<feature type="transmembrane region" description="Helical" evidence="4">
    <location>
        <begin position="278"/>
        <end position="296"/>
    </location>
</feature>
<feature type="transmembrane region" description="Helical" evidence="4">
    <location>
        <begin position="368"/>
        <end position="385"/>
    </location>
</feature>
<dbReference type="InterPro" id="IPR011701">
    <property type="entry name" value="MFS"/>
</dbReference>
<feature type="transmembrane region" description="Helical" evidence="4">
    <location>
        <begin position="12"/>
        <end position="28"/>
    </location>
</feature>
<dbReference type="PANTHER" id="PTHR42910:SF1">
    <property type="entry name" value="MAJOR FACILITATOR SUPERFAMILY (MFS) PROFILE DOMAIN-CONTAINING PROTEIN"/>
    <property type="match status" value="1"/>
</dbReference>
<proteinExistence type="predicted"/>
<feature type="transmembrane region" description="Helical" evidence="4">
    <location>
        <begin position="133"/>
        <end position="155"/>
    </location>
</feature>
<feature type="transmembrane region" description="Helical" evidence="4">
    <location>
        <begin position="215"/>
        <end position="236"/>
    </location>
</feature>
<evidence type="ECO:0000256" key="3">
    <source>
        <dbReference type="ARBA" id="ARBA00023136"/>
    </source>
</evidence>
<feature type="domain" description="Major facilitator superfamily (MFS) profile" evidence="5">
    <location>
        <begin position="8"/>
        <end position="388"/>
    </location>
</feature>
<dbReference type="SUPFAM" id="SSF103473">
    <property type="entry name" value="MFS general substrate transporter"/>
    <property type="match status" value="1"/>
</dbReference>
<feature type="transmembrane region" description="Helical" evidence="4">
    <location>
        <begin position="48"/>
        <end position="65"/>
    </location>
</feature>
<organism evidence="6 7">
    <name type="scientific">Pedobacter kyonggii</name>
    <dbReference type="NCBI Taxonomy" id="1926871"/>
    <lineage>
        <taxon>Bacteria</taxon>
        <taxon>Pseudomonadati</taxon>
        <taxon>Bacteroidota</taxon>
        <taxon>Sphingobacteriia</taxon>
        <taxon>Sphingobacteriales</taxon>
        <taxon>Sphingobacteriaceae</taxon>
        <taxon>Pedobacter</taxon>
    </lineage>
</organism>
<feature type="transmembrane region" description="Helical" evidence="4">
    <location>
        <begin position="100"/>
        <end position="121"/>
    </location>
</feature>
<keyword evidence="2 4" id="KW-1133">Transmembrane helix</keyword>
<gene>
    <name evidence="6" type="ORF">EYS08_23330</name>
</gene>
<dbReference type="OrthoDB" id="9815356at2"/>
<evidence type="ECO:0000259" key="5">
    <source>
        <dbReference type="PROSITE" id="PS50850"/>
    </source>
</evidence>
<dbReference type="InterPro" id="IPR020846">
    <property type="entry name" value="MFS_dom"/>
</dbReference>
<sequence length="390" mass="41569">MSEKQSLSTAQILIMSVTAGICVANVYYSQPILGAIATSLKTDEKSAGLISVLSQAGYGLGLFFLTPLGDKMDRKKLILWLQLALVVALVAMALSPNLAIIYASSLAVGLFAVSAQVILPMAASLVSENRGKIVGVIFTGILVGVLAARVFSGFVTEWLSWRYVFGISAIMVALSAILMQTDFPSAKVRFDGSYAQLLQSTFGQFKRFGTLRRTALTGALTFGTLSSFWIALTFHLSGAPFNYQTDTIGLFGLLAVAGALLVPLFGKLSDGGGKPKRSLMLTLSLVIAGILVLKIFPFSVIALSVAVVLLDIGVQATQVTNIALIYSLDSKANSRINTVYMTCYFIGGATGAFVGLICWKMGGWEMVTWQMITFAMLAFLTIIVGKDKGI</sequence>
<dbReference type="RefSeq" id="WP_131032350.1">
    <property type="nucleotide sequence ID" value="NZ_SIXF01000039.1"/>
</dbReference>
<name>A0A4Q9H717_9SPHI</name>
<evidence type="ECO:0000256" key="2">
    <source>
        <dbReference type="ARBA" id="ARBA00022989"/>
    </source>
</evidence>
<evidence type="ECO:0000256" key="4">
    <source>
        <dbReference type="SAM" id="Phobius"/>
    </source>
</evidence>
<dbReference type="Gene3D" id="1.20.1250.20">
    <property type="entry name" value="MFS general substrate transporter like domains"/>
    <property type="match status" value="1"/>
</dbReference>
<dbReference type="Proteomes" id="UP000291819">
    <property type="component" value="Unassembled WGS sequence"/>
</dbReference>
<feature type="transmembrane region" description="Helical" evidence="4">
    <location>
        <begin position="302"/>
        <end position="326"/>
    </location>
</feature>
<feature type="transmembrane region" description="Helical" evidence="4">
    <location>
        <begin position="161"/>
        <end position="179"/>
    </location>
</feature>